<dbReference type="KEGG" id="alim:106512697"/>
<dbReference type="PRINTS" id="PR00245">
    <property type="entry name" value="OLFACTORYR"/>
</dbReference>
<feature type="transmembrane region" description="Helical" evidence="6">
    <location>
        <begin position="15"/>
        <end position="36"/>
    </location>
</feature>
<sequence length="194" mass="22240">FLFNHFIVSYNDCMAFFYFCYTFHFMQALNLVVLAYDRMVAIMFPLQYQTIVTKRSLFSLIASVWFICIISALIAVGFLTRLSFCESVIINSYFCDHGQIYRLACNDNNPSDIVGYFFTFLVLWVPLPFILCSYICIGYALVKVATGQERRKAFKTCIAHLSLVAIYFVPMLITFTIGANIHPNARIINLSLSS</sequence>
<feature type="non-terminal residue" evidence="9">
    <location>
        <position position="1"/>
    </location>
</feature>
<evidence type="ECO:0000313" key="8">
    <source>
        <dbReference type="Proteomes" id="UP000192220"/>
    </source>
</evidence>
<dbReference type="InterPro" id="IPR017452">
    <property type="entry name" value="GPCR_Rhodpsn_7TM"/>
</dbReference>
<evidence type="ECO:0000259" key="7">
    <source>
        <dbReference type="PROSITE" id="PS50262"/>
    </source>
</evidence>
<dbReference type="Proteomes" id="UP000192220">
    <property type="component" value="Unplaced"/>
</dbReference>
<evidence type="ECO:0000256" key="3">
    <source>
        <dbReference type="ARBA" id="ARBA00022989"/>
    </source>
</evidence>
<reference evidence="9" key="1">
    <citation type="submission" date="2025-08" db="UniProtKB">
        <authorList>
            <consortium name="RefSeq"/>
        </authorList>
    </citation>
    <scope>IDENTIFICATION</scope>
    <source>
        <strain evidence="9">Quisiro</strain>
        <tissue evidence="9">Liver</tissue>
    </source>
</reference>
<dbReference type="GeneID" id="106512697"/>
<accession>A0A2I4AMI0</accession>
<dbReference type="SUPFAM" id="SSF81321">
    <property type="entry name" value="Family A G protein-coupled receptor-like"/>
    <property type="match status" value="1"/>
</dbReference>
<dbReference type="PANTHER" id="PTHR26451:SF869">
    <property type="entry name" value="OLFACTORY RECEPTOR 530-RELATED"/>
    <property type="match status" value="1"/>
</dbReference>
<dbReference type="InterPro" id="IPR000725">
    <property type="entry name" value="Olfact_rcpt"/>
</dbReference>
<gene>
    <name evidence="9" type="primary">LOC106512697</name>
</gene>
<dbReference type="Pfam" id="PF13853">
    <property type="entry name" value="7tm_4"/>
    <property type="match status" value="1"/>
</dbReference>
<name>A0A2I4AMI0_AUSLI</name>
<dbReference type="InterPro" id="IPR052921">
    <property type="entry name" value="GPCR1_Superfamily_Member"/>
</dbReference>
<evidence type="ECO:0000256" key="6">
    <source>
        <dbReference type="SAM" id="Phobius"/>
    </source>
</evidence>
<dbReference type="InParanoid" id="A0A2I4AMI0"/>
<dbReference type="RefSeq" id="XP_013856712.1">
    <property type="nucleotide sequence ID" value="XM_014001258.1"/>
</dbReference>
<keyword evidence="5" id="KW-0807">Transducer</keyword>
<protein>
    <submittedName>
        <fullName evidence="9">Olfactory receptor 6Y1-like</fullName>
    </submittedName>
</protein>
<comment type="subcellular location">
    <subcellularLocation>
        <location evidence="1">Membrane</location>
        <topology evidence="1">Multi-pass membrane protein</topology>
    </subcellularLocation>
</comment>
<dbReference type="PANTHER" id="PTHR26451">
    <property type="entry name" value="G_PROTEIN_RECEP_F1_2 DOMAIN-CONTAINING PROTEIN"/>
    <property type="match status" value="1"/>
</dbReference>
<keyword evidence="2 6" id="KW-0812">Transmembrane</keyword>
<feature type="non-terminal residue" evidence="9">
    <location>
        <position position="194"/>
    </location>
</feature>
<feature type="transmembrane region" description="Helical" evidence="6">
    <location>
        <begin position="116"/>
        <end position="142"/>
    </location>
</feature>
<keyword evidence="3 6" id="KW-1133">Transmembrane helix</keyword>
<dbReference type="GO" id="GO:0016020">
    <property type="term" value="C:membrane"/>
    <property type="evidence" value="ECO:0007669"/>
    <property type="project" value="UniProtKB-SubCell"/>
</dbReference>
<dbReference type="GO" id="GO:0004984">
    <property type="term" value="F:olfactory receptor activity"/>
    <property type="evidence" value="ECO:0007669"/>
    <property type="project" value="InterPro"/>
</dbReference>
<dbReference type="PROSITE" id="PS50262">
    <property type="entry name" value="G_PROTEIN_RECEP_F1_2"/>
    <property type="match status" value="1"/>
</dbReference>
<feature type="transmembrane region" description="Helical" evidence="6">
    <location>
        <begin position="163"/>
        <end position="182"/>
    </location>
</feature>
<evidence type="ECO:0000256" key="1">
    <source>
        <dbReference type="ARBA" id="ARBA00004141"/>
    </source>
</evidence>
<dbReference type="GO" id="GO:0005549">
    <property type="term" value="F:odorant binding"/>
    <property type="evidence" value="ECO:0007669"/>
    <property type="project" value="TreeGrafter"/>
</dbReference>
<keyword evidence="8" id="KW-1185">Reference proteome</keyword>
<dbReference type="Gene3D" id="1.20.1070.10">
    <property type="entry name" value="Rhodopsin 7-helix transmembrane proteins"/>
    <property type="match status" value="1"/>
</dbReference>
<evidence type="ECO:0000256" key="5">
    <source>
        <dbReference type="ARBA" id="ARBA00023224"/>
    </source>
</evidence>
<evidence type="ECO:0000256" key="4">
    <source>
        <dbReference type="ARBA" id="ARBA00023136"/>
    </source>
</evidence>
<evidence type="ECO:0000313" key="9">
    <source>
        <dbReference type="RefSeq" id="XP_013856712.1"/>
    </source>
</evidence>
<organism evidence="8 9">
    <name type="scientific">Austrofundulus limnaeus</name>
    <name type="common">Annual killifish</name>
    <dbReference type="NCBI Taxonomy" id="52670"/>
    <lineage>
        <taxon>Eukaryota</taxon>
        <taxon>Metazoa</taxon>
        <taxon>Chordata</taxon>
        <taxon>Craniata</taxon>
        <taxon>Vertebrata</taxon>
        <taxon>Euteleostomi</taxon>
        <taxon>Actinopterygii</taxon>
        <taxon>Neopterygii</taxon>
        <taxon>Teleostei</taxon>
        <taxon>Neoteleostei</taxon>
        <taxon>Acanthomorphata</taxon>
        <taxon>Ovalentaria</taxon>
        <taxon>Atherinomorphae</taxon>
        <taxon>Cyprinodontiformes</taxon>
        <taxon>Rivulidae</taxon>
        <taxon>Austrofundulus</taxon>
    </lineage>
</organism>
<feature type="transmembrane region" description="Helical" evidence="6">
    <location>
        <begin position="57"/>
        <end position="79"/>
    </location>
</feature>
<proteinExistence type="predicted"/>
<evidence type="ECO:0000256" key="2">
    <source>
        <dbReference type="ARBA" id="ARBA00022692"/>
    </source>
</evidence>
<keyword evidence="4 6" id="KW-0472">Membrane</keyword>
<dbReference type="AlphaFoldDB" id="A0A2I4AMI0"/>
<dbReference type="GO" id="GO:0007186">
    <property type="term" value="P:G protein-coupled receptor signaling pathway"/>
    <property type="evidence" value="ECO:0007669"/>
    <property type="project" value="InterPro"/>
</dbReference>
<feature type="domain" description="G-protein coupled receptors family 1 profile" evidence="7">
    <location>
        <begin position="1"/>
        <end position="194"/>
    </location>
</feature>
<dbReference type="OrthoDB" id="9975554at2759"/>